<dbReference type="Pfam" id="PF14257">
    <property type="entry name" value="DUF4349"/>
    <property type="match status" value="1"/>
</dbReference>
<keyword evidence="3" id="KW-0812">Transmembrane</keyword>
<feature type="compositionally biased region" description="Low complexity" evidence="2">
    <location>
        <begin position="81"/>
        <end position="90"/>
    </location>
</feature>
<evidence type="ECO:0000256" key="2">
    <source>
        <dbReference type="SAM" id="MobiDB-lite"/>
    </source>
</evidence>
<gene>
    <name evidence="5" type="ORF">BKA24_001858</name>
</gene>
<dbReference type="RefSeq" id="WP_184217377.1">
    <property type="nucleotide sequence ID" value="NZ_JACHMD010000001.1"/>
</dbReference>
<evidence type="ECO:0000256" key="1">
    <source>
        <dbReference type="SAM" id="Coils"/>
    </source>
</evidence>
<evidence type="ECO:0000256" key="3">
    <source>
        <dbReference type="SAM" id="Phobius"/>
    </source>
</evidence>
<sequence>MNSHDVDLPELTQSRLDEIERDLFRDIGVERRGADARRRTRRRRAWAASGAAAAVLVVAAVIGPTLGGGGLGIGVAGSGAEGAADEGASWSRDDLGGDSDSGAVAPENEESAGQADTPSATSTTREVIATGTVSLEVDDAAAAADEVTELAERAGGYVESLNIRADGADAGSDQSIDSLSYPEYSTDDAWLTVRVPASALTGLISDLGDLGDVRASEIQRDDVTAEAVDLRARVDALAASVDRLRKLISEADTTADLLAAEDALAERQAELDSLRGQLAVLDDQVALSSLTVSLVQPDAVAKADPAGFGDGLGTGWSALVATLNGLVIGLGFLLPWLAALALVAVVIWLIARVRSRRRAPRTGPDGE</sequence>
<dbReference type="Proteomes" id="UP000573729">
    <property type="component" value="Unassembled WGS sequence"/>
</dbReference>
<feature type="transmembrane region" description="Helical" evidence="3">
    <location>
        <begin position="45"/>
        <end position="66"/>
    </location>
</feature>
<name>A0A7W7FL84_9MICO</name>
<keyword evidence="3" id="KW-0472">Membrane</keyword>
<dbReference type="InterPro" id="IPR025645">
    <property type="entry name" value="DUF4349"/>
</dbReference>
<proteinExistence type="predicted"/>
<organism evidence="5 6">
    <name type="scientific">Microbacterium marinum</name>
    <dbReference type="NCBI Taxonomy" id="421115"/>
    <lineage>
        <taxon>Bacteria</taxon>
        <taxon>Bacillati</taxon>
        <taxon>Actinomycetota</taxon>
        <taxon>Actinomycetes</taxon>
        <taxon>Micrococcales</taxon>
        <taxon>Microbacteriaceae</taxon>
        <taxon>Microbacterium</taxon>
    </lineage>
</organism>
<feature type="region of interest" description="Disordered" evidence="2">
    <location>
        <begin position="78"/>
        <end position="124"/>
    </location>
</feature>
<keyword evidence="6" id="KW-1185">Reference proteome</keyword>
<feature type="coiled-coil region" evidence="1">
    <location>
        <begin position="257"/>
        <end position="284"/>
    </location>
</feature>
<dbReference type="AlphaFoldDB" id="A0A7W7FL84"/>
<keyword evidence="3" id="KW-1133">Transmembrane helix</keyword>
<feature type="transmembrane region" description="Helical" evidence="3">
    <location>
        <begin position="326"/>
        <end position="351"/>
    </location>
</feature>
<comment type="caution">
    <text evidence="5">The sequence shown here is derived from an EMBL/GenBank/DDBJ whole genome shotgun (WGS) entry which is preliminary data.</text>
</comment>
<protein>
    <recommendedName>
        <fullName evidence="4">DUF4349 domain-containing protein</fullName>
    </recommendedName>
</protein>
<evidence type="ECO:0000313" key="5">
    <source>
        <dbReference type="EMBL" id="MBB4667149.1"/>
    </source>
</evidence>
<evidence type="ECO:0000259" key="4">
    <source>
        <dbReference type="Pfam" id="PF14257"/>
    </source>
</evidence>
<accession>A0A7W7FL84</accession>
<feature type="domain" description="DUF4349" evidence="4">
    <location>
        <begin position="125"/>
        <end position="348"/>
    </location>
</feature>
<evidence type="ECO:0000313" key="6">
    <source>
        <dbReference type="Proteomes" id="UP000573729"/>
    </source>
</evidence>
<feature type="compositionally biased region" description="Polar residues" evidence="2">
    <location>
        <begin position="114"/>
        <end position="124"/>
    </location>
</feature>
<reference evidence="5 6" key="1">
    <citation type="submission" date="2020-08" db="EMBL/GenBank/DDBJ databases">
        <title>Sequencing the genomes of 1000 actinobacteria strains.</title>
        <authorList>
            <person name="Klenk H.-P."/>
        </authorList>
    </citation>
    <scope>NUCLEOTIDE SEQUENCE [LARGE SCALE GENOMIC DNA]</scope>
    <source>
        <strain evidence="5 6">DSM 24947</strain>
    </source>
</reference>
<keyword evidence="1" id="KW-0175">Coiled coil</keyword>
<dbReference type="EMBL" id="JACHMD010000001">
    <property type="protein sequence ID" value="MBB4667149.1"/>
    <property type="molecule type" value="Genomic_DNA"/>
</dbReference>